<evidence type="ECO:0000256" key="3">
    <source>
        <dbReference type="ARBA" id="ARBA00023002"/>
    </source>
</evidence>
<keyword evidence="6" id="KW-1185">Reference proteome</keyword>
<feature type="region of interest" description="Disordered" evidence="5">
    <location>
        <begin position="309"/>
        <end position="333"/>
    </location>
</feature>
<dbReference type="KEGG" id="bvk:117233106"/>
<evidence type="ECO:0000256" key="2">
    <source>
        <dbReference type="ARBA" id="ARBA00022857"/>
    </source>
</evidence>
<dbReference type="AlphaFoldDB" id="A0A6J3K7B3"/>
<evidence type="ECO:0000313" key="7">
    <source>
        <dbReference type="RefSeq" id="XP_033348948.1"/>
    </source>
</evidence>
<sequence>MTLTCLEKASLVVLAALGLRFLLRVSILVWKKLIGPSFGFGIDLRTQGKWAVITGSTSGIGKAYAEQLAEKGLSIVLVSRTQAKLEQVAAEIKQRYGVEVRIVEADLTEGQVAYTRIAKATEELEIAVVVNNAGASYDHPDLFNNISEGCLTEILQLNVAAVTGVARALLPQLFERRKGVLINISSALAVIPSPYLSVYAASKAYVLKLSYDLAAEAEPYGVTVQCVTPGPVATKMSKIKKPTWMAPKPEEFVKASLKTIGLELCTTGYQPHFLLTAFIHGLQCICEKGALWLTSKIICNIRNRALKKDKKRTREGSTKGADSIREHQLPLDK</sequence>
<dbReference type="PANTHER" id="PTHR43899:SF13">
    <property type="entry name" value="RH59310P"/>
    <property type="match status" value="1"/>
</dbReference>
<gene>
    <name evidence="7" type="primary">LOC117233106</name>
</gene>
<dbReference type="InterPro" id="IPR002347">
    <property type="entry name" value="SDR_fam"/>
</dbReference>
<dbReference type="FunFam" id="3.40.50.720:FF:000137">
    <property type="entry name" value="Hydroxysteroid (17-beta) dehydrogenase 3"/>
    <property type="match status" value="1"/>
</dbReference>
<dbReference type="PIRSF" id="PIRSF000126">
    <property type="entry name" value="11-beta-HSD1"/>
    <property type="match status" value="1"/>
</dbReference>
<dbReference type="PANTHER" id="PTHR43899">
    <property type="entry name" value="RH59310P"/>
    <property type="match status" value="1"/>
</dbReference>
<dbReference type="PRINTS" id="PR00081">
    <property type="entry name" value="GDHRDH"/>
</dbReference>
<evidence type="ECO:0000256" key="4">
    <source>
        <dbReference type="RuleBase" id="RU000363"/>
    </source>
</evidence>
<keyword evidence="2" id="KW-0521">NADP</keyword>
<protein>
    <submittedName>
        <fullName evidence="7">Very-long-chain 3-oxoacyl-CoA reductase-like</fullName>
    </submittedName>
</protein>
<reference evidence="7" key="1">
    <citation type="submission" date="2025-08" db="UniProtKB">
        <authorList>
            <consortium name="RefSeq"/>
        </authorList>
    </citation>
    <scope>IDENTIFICATION</scope>
    <source>
        <tissue evidence="7">Muscle</tissue>
    </source>
</reference>
<evidence type="ECO:0000256" key="1">
    <source>
        <dbReference type="ARBA" id="ARBA00006484"/>
    </source>
</evidence>
<dbReference type="GeneID" id="117233106"/>
<feature type="compositionally biased region" description="Basic and acidic residues" evidence="5">
    <location>
        <begin position="312"/>
        <end position="333"/>
    </location>
</feature>
<dbReference type="GO" id="GO:0016491">
    <property type="term" value="F:oxidoreductase activity"/>
    <property type="evidence" value="ECO:0007669"/>
    <property type="project" value="UniProtKB-KW"/>
</dbReference>
<accession>A0A6J3K7B3</accession>
<dbReference type="InterPro" id="IPR036291">
    <property type="entry name" value="NAD(P)-bd_dom_sf"/>
</dbReference>
<dbReference type="RefSeq" id="XP_033348948.1">
    <property type="nucleotide sequence ID" value="XM_033493057.1"/>
</dbReference>
<dbReference type="InterPro" id="IPR051019">
    <property type="entry name" value="VLCFA-Steroid_DH"/>
</dbReference>
<name>A0A6J3K7B3_9HYME</name>
<dbReference type="SUPFAM" id="SSF51735">
    <property type="entry name" value="NAD(P)-binding Rossmann-fold domains"/>
    <property type="match status" value="1"/>
</dbReference>
<dbReference type="Gene3D" id="3.40.50.720">
    <property type="entry name" value="NAD(P)-binding Rossmann-like Domain"/>
    <property type="match status" value="1"/>
</dbReference>
<dbReference type="PRINTS" id="PR00080">
    <property type="entry name" value="SDRFAMILY"/>
</dbReference>
<comment type="similarity">
    <text evidence="1 4">Belongs to the short-chain dehydrogenases/reductases (SDR) family.</text>
</comment>
<dbReference type="GO" id="GO:0005783">
    <property type="term" value="C:endoplasmic reticulum"/>
    <property type="evidence" value="ECO:0007669"/>
    <property type="project" value="TreeGrafter"/>
</dbReference>
<evidence type="ECO:0000313" key="6">
    <source>
        <dbReference type="Proteomes" id="UP000504631"/>
    </source>
</evidence>
<dbReference type="Pfam" id="PF00106">
    <property type="entry name" value="adh_short"/>
    <property type="match status" value="1"/>
</dbReference>
<proteinExistence type="inferred from homology"/>
<dbReference type="CDD" id="cd05356">
    <property type="entry name" value="17beta-HSD1_like_SDR_c"/>
    <property type="match status" value="1"/>
</dbReference>
<evidence type="ECO:0000256" key="5">
    <source>
        <dbReference type="SAM" id="MobiDB-lite"/>
    </source>
</evidence>
<dbReference type="Proteomes" id="UP000504631">
    <property type="component" value="Unplaced"/>
</dbReference>
<keyword evidence="3" id="KW-0560">Oxidoreductase</keyword>
<organism evidence="6 7">
    <name type="scientific">Bombus vosnesenskii</name>
    <dbReference type="NCBI Taxonomy" id="207650"/>
    <lineage>
        <taxon>Eukaryota</taxon>
        <taxon>Metazoa</taxon>
        <taxon>Ecdysozoa</taxon>
        <taxon>Arthropoda</taxon>
        <taxon>Hexapoda</taxon>
        <taxon>Insecta</taxon>
        <taxon>Pterygota</taxon>
        <taxon>Neoptera</taxon>
        <taxon>Endopterygota</taxon>
        <taxon>Hymenoptera</taxon>
        <taxon>Apocrita</taxon>
        <taxon>Aculeata</taxon>
        <taxon>Apoidea</taxon>
        <taxon>Anthophila</taxon>
        <taxon>Apidae</taxon>
        <taxon>Bombus</taxon>
        <taxon>Pyrobombus</taxon>
    </lineage>
</organism>